<feature type="chain" id="PRO_5047294102" description="PEP-CTERM sorting domain-containing protein" evidence="1">
    <location>
        <begin position="26"/>
        <end position="397"/>
    </location>
</feature>
<evidence type="ECO:0000256" key="1">
    <source>
        <dbReference type="SAM" id="SignalP"/>
    </source>
</evidence>
<protein>
    <recommendedName>
        <fullName evidence="4">PEP-CTERM sorting domain-containing protein</fullName>
    </recommendedName>
</protein>
<sequence>MNAHHKLRSILAVASLLVAPSVATAAWTFENGNLLLGVQATGGTGASTNVFFNLGSATAFRDGQITGVRGNISADLVAAYGANWYSRTDLHFGVIGNLSSSPNSGLGAAAPVAGDPSRTVYVSAAAATPGSAAIWTGYTSNSLGVAGSRLTGQEEMVRTLNPTASGAAVLSQTDSVSWENSWTKWNPSAGPAYDIFTGMIQASFGQSGGTTYVDVQRILPTNTGANPTGSVGTGAYEGSVGITSGGDIVITAGSTQPQGGYDTWIATFPALDTPAKRLPTADPDGDGLENLLEFLLNGNPGTPDTSILPTLNATGANFVFTFNRRDDAKAGSTLIFQYGSNLTSWTDVPVGETGGTVGSASIGVVDNGTNPDQITITVPKSVATGGKLFGRIRYTQP</sequence>
<evidence type="ECO:0000313" key="3">
    <source>
        <dbReference type="Proteomes" id="UP001207930"/>
    </source>
</evidence>
<dbReference type="EMBL" id="JAPDDS010000004">
    <property type="protein sequence ID" value="MCW1884955.1"/>
    <property type="molecule type" value="Genomic_DNA"/>
</dbReference>
<feature type="signal peptide" evidence="1">
    <location>
        <begin position="1"/>
        <end position="25"/>
    </location>
</feature>
<proteinExistence type="predicted"/>
<keyword evidence="3" id="KW-1185">Reference proteome</keyword>
<name>A0ABT3FN07_9BACT</name>
<organism evidence="2 3">
    <name type="scientific">Luteolibacter flavescens</name>
    <dbReference type="NCBI Taxonomy" id="1859460"/>
    <lineage>
        <taxon>Bacteria</taxon>
        <taxon>Pseudomonadati</taxon>
        <taxon>Verrucomicrobiota</taxon>
        <taxon>Verrucomicrobiia</taxon>
        <taxon>Verrucomicrobiales</taxon>
        <taxon>Verrucomicrobiaceae</taxon>
        <taxon>Luteolibacter</taxon>
    </lineage>
</organism>
<evidence type="ECO:0008006" key="4">
    <source>
        <dbReference type="Google" id="ProtNLM"/>
    </source>
</evidence>
<comment type="caution">
    <text evidence="2">The sequence shown here is derived from an EMBL/GenBank/DDBJ whole genome shotgun (WGS) entry which is preliminary data.</text>
</comment>
<evidence type="ECO:0000313" key="2">
    <source>
        <dbReference type="EMBL" id="MCW1884955.1"/>
    </source>
</evidence>
<keyword evidence="1" id="KW-0732">Signal</keyword>
<dbReference type="Proteomes" id="UP001207930">
    <property type="component" value="Unassembled WGS sequence"/>
</dbReference>
<accession>A0ABT3FN07</accession>
<reference evidence="2 3" key="1">
    <citation type="submission" date="2022-10" db="EMBL/GenBank/DDBJ databases">
        <title>Luteolibacter flavescens strain MCCC 1K03193, whole genome shotgun sequencing project.</title>
        <authorList>
            <person name="Zhao G."/>
            <person name="Shen L."/>
        </authorList>
    </citation>
    <scope>NUCLEOTIDE SEQUENCE [LARGE SCALE GENOMIC DNA]</scope>
    <source>
        <strain evidence="2 3">MCCC 1K03193</strain>
    </source>
</reference>
<gene>
    <name evidence="2" type="ORF">OKA04_09465</name>
</gene>
<dbReference type="RefSeq" id="WP_264500912.1">
    <property type="nucleotide sequence ID" value="NZ_JAPDDS010000004.1"/>
</dbReference>